<dbReference type="KEGG" id="paca:ID47_10715"/>
<protein>
    <recommendedName>
        <fullName evidence="1">EVE domain-containing protein</fullName>
    </recommendedName>
</protein>
<dbReference type="InterPro" id="IPR047197">
    <property type="entry name" value="THYN1-like_EVE"/>
</dbReference>
<keyword evidence="3" id="KW-1185">Reference proteome</keyword>
<sequence>MAYWLIKTEPSTWSWHDQKTKKMTHWDGVRNYQASNNMKSMKVGDLCFFYHSVTERRILGIVRVTREYYPDPTDETGRFGMVDVSYVEDLLVPVSLDQIKLVPELQNLALVRQSRLSVMPVDEPSWKLICQMGGKRA</sequence>
<evidence type="ECO:0000259" key="1">
    <source>
        <dbReference type="Pfam" id="PF01878"/>
    </source>
</evidence>
<dbReference type="PANTHER" id="PTHR14087:SF8">
    <property type="entry name" value="OS03G0676100 PROTEIN"/>
    <property type="match status" value="1"/>
</dbReference>
<dbReference type="PANTHER" id="PTHR14087">
    <property type="entry name" value="THYMOCYTE NUCLEAR PROTEIN 1"/>
    <property type="match status" value="1"/>
</dbReference>
<dbReference type="SUPFAM" id="SSF88697">
    <property type="entry name" value="PUA domain-like"/>
    <property type="match status" value="1"/>
</dbReference>
<name>A0A077AX02_9PROT</name>
<organism evidence="2 3">
    <name type="scientific">Candidatus Odyssella acanthamoebae</name>
    <dbReference type="NCBI Taxonomy" id="91604"/>
    <lineage>
        <taxon>Bacteria</taxon>
        <taxon>Pseudomonadati</taxon>
        <taxon>Pseudomonadota</taxon>
        <taxon>Alphaproteobacteria</taxon>
        <taxon>Holosporales</taxon>
        <taxon>Candidatus Paracaedibacteraceae</taxon>
        <taxon>Candidatus Odyssella</taxon>
    </lineage>
</organism>
<dbReference type="OrthoDB" id="9791347at2"/>
<dbReference type="InterPro" id="IPR002740">
    <property type="entry name" value="EVE_domain"/>
</dbReference>
<dbReference type="InterPro" id="IPR052181">
    <property type="entry name" value="5hmC_binding"/>
</dbReference>
<accession>A0A077AX02</accession>
<dbReference type="Pfam" id="PF01878">
    <property type="entry name" value="EVE"/>
    <property type="match status" value="1"/>
</dbReference>
<dbReference type="CDD" id="cd21133">
    <property type="entry name" value="EVE"/>
    <property type="match status" value="1"/>
</dbReference>
<dbReference type="Gene3D" id="3.10.590.10">
    <property type="entry name" value="ph1033 like domains"/>
    <property type="match status" value="1"/>
</dbReference>
<dbReference type="RefSeq" id="WP_038466180.1">
    <property type="nucleotide sequence ID" value="NZ_CP008941.1"/>
</dbReference>
<dbReference type="STRING" id="91604.ID47_10715"/>
<evidence type="ECO:0000313" key="2">
    <source>
        <dbReference type="EMBL" id="AIK97096.1"/>
    </source>
</evidence>
<dbReference type="InterPro" id="IPR015947">
    <property type="entry name" value="PUA-like_sf"/>
</dbReference>
<dbReference type="eggNOG" id="COG2947">
    <property type="taxonomic scope" value="Bacteria"/>
</dbReference>
<proteinExistence type="predicted"/>
<dbReference type="HOGENOM" id="CLU_041799_2_1_5"/>
<dbReference type="AlphaFoldDB" id="A0A077AX02"/>
<dbReference type="EMBL" id="CP008941">
    <property type="protein sequence ID" value="AIK97096.1"/>
    <property type="molecule type" value="Genomic_DNA"/>
</dbReference>
<dbReference type="Proteomes" id="UP000028926">
    <property type="component" value="Chromosome"/>
</dbReference>
<feature type="domain" description="EVE" evidence="1">
    <location>
        <begin position="2"/>
        <end position="132"/>
    </location>
</feature>
<gene>
    <name evidence="2" type="ORF">ID47_10715</name>
</gene>
<evidence type="ECO:0000313" key="3">
    <source>
        <dbReference type="Proteomes" id="UP000028926"/>
    </source>
</evidence>
<reference evidence="2 3" key="1">
    <citation type="submission" date="2014-07" db="EMBL/GenBank/DDBJ databases">
        <title>Comparative genomic insights into amoeba endosymbionts belonging to the families of Holosporaceae and Candidatus Midichloriaceae within Rickettsiales.</title>
        <authorList>
            <person name="Wang Z."/>
            <person name="Wu M."/>
        </authorList>
    </citation>
    <scope>NUCLEOTIDE SEQUENCE [LARGE SCALE GENOMIC DNA]</scope>
    <source>
        <strain evidence="2">PRA3</strain>
    </source>
</reference>